<dbReference type="GO" id="GO:0000981">
    <property type="term" value="F:DNA-binding transcription factor activity, RNA polymerase II-specific"/>
    <property type="evidence" value="ECO:0007669"/>
    <property type="project" value="TreeGrafter"/>
</dbReference>
<dbReference type="Gene3D" id="1.10.10.60">
    <property type="entry name" value="Homeodomain-like"/>
    <property type="match status" value="2"/>
</dbReference>
<evidence type="ECO:0000259" key="1">
    <source>
        <dbReference type="PROSITE" id="PS50090"/>
    </source>
</evidence>
<dbReference type="InterPro" id="IPR001005">
    <property type="entry name" value="SANT/Myb"/>
</dbReference>
<feature type="domain" description="HTH myb-type" evidence="2">
    <location>
        <begin position="1"/>
        <end position="31"/>
    </location>
</feature>
<sequence length="78" mass="9019">VSRGYKNWGQLAAHMPGRTSKQCRERWIHHLDPAINKSDYTAEEDAKILALQKDLGNKWSQIALHLPGRTENAIKIRW</sequence>
<feature type="non-terminal residue" evidence="3">
    <location>
        <position position="78"/>
    </location>
</feature>
<gene>
    <name evidence="3" type="ORF">JKP88DRAFT_134141</name>
</gene>
<evidence type="ECO:0000313" key="3">
    <source>
        <dbReference type="EMBL" id="KAG5185311.1"/>
    </source>
</evidence>
<dbReference type="PANTHER" id="PTHR45614">
    <property type="entry name" value="MYB PROTEIN-RELATED"/>
    <property type="match status" value="1"/>
</dbReference>
<feature type="domain" description="Myb-like" evidence="1">
    <location>
        <begin position="32"/>
        <end position="78"/>
    </location>
</feature>
<dbReference type="EMBL" id="JAFCMP010000135">
    <property type="protein sequence ID" value="KAG5185311.1"/>
    <property type="molecule type" value="Genomic_DNA"/>
</dbReference>
<dbReference type="SMART" id="SM00717">
    <property type="entry name" value="SANT"/>
    <property type="match status" value="2"/>
</dbReference>
<dbReference type="InterPro" id="IPR050560">
    <property type="entry name" value="MYB_TF"/>
</dbReference>
<accession>A0A835Z1Q6</accession>
<dbReference type="PROSITE" id="PS50090">
    <property type="entry name" value="MYB_LIKE"/>
    <property type="match status" value="2"/>
</dbReference>
<dbReference type="Proteomes" id="UP000664859">
    <property type="component" value="Unassembled WGS sequence"/>
</dbReference>
<evidence type="ECO:0000259" key="2">
    <source>
        <dbReference type="PROSITE" id="PS51294"/>
    </source>
</evidence>
<evidence type="ECO:0000313" key="4">
    <source>
        <dbReference type="Proteomes" id="UP000664859"/>
    </source>
</evidence>
<dbReference type="PANTHER" id="PTHR45614:SF241">
    <property type="entry name" value="MYB-LIKE DNA-BINDING PROTEIN"/>
    <property type="match status" value="1"/>
</dbReference>
<dbReference type="SUPFAM" id="SSF46689">
    <property type="entry name" value="Homeodomain-like"/>
    <property type="match status" value="1"/>
</dbReference>
<dbReference type="PROSITE" id="PS51294">
    <property type="entry name" value="HTH_MYB"/>
    <property type="match status" value="2"/>
</dbReference>
<keyword evidence="3" id="KW-0238">DNA-binding</keyword>
<comment type="caution">
    <text evidence="3">The sequence shown here is derived from an EMBL/GenBank/DDBJ whole genome shotgun (WGS) entry which is preliminary data.</text>
</comment>
<feature type="domain" description="Myb-like" evidence="1">
    <location>
        <begin position="1"/>
        <end position="31"/>
    </location>
</feature>
<feature type="domain" description="HTH myb-type" evidence="2">
    <location>
        <begin position="32"/>
        <end position="78"/>
    </location>
</feature>
<reference evidence="3" key="1">
    <citation type="submission" date="2021-02" db="EMBL/GenBank/DDBJ databases">
        <title>First Annotated Genome of the Yellow-green Alga Tribonema minus.</title>
        <authorList>
            <person name="Mahan K.M."/>
        </authorList>
    </citation>
    <scope>NUCLEOTIDE SEQUENCE</scope>
    <source>
        <strain evidence="3">UTEX B ZZ1240</strain>
    </source>
</reference>
<dbReference type="InterPro" id="IPR017930">
    <property type="entry name" value="Myb_dom"/>
</dbReference>
<proteinExistence type="predicted"/>
<dbReference type="GO" id="GO:0005634">
    <property type="term" value="C:nucleus"/>
    <property type="evidence" value="ECO:0007669"/>
    <property type="project" value="TreeGrafter"/>
</dbReference>
<dbReference type="CDD" id="cd00167">
    <property type="entry name" value="SANT"/>
    <property type="match status" value="2"/>
</dbReference>
<name>A0A835Z1Q6_9STRA</name>
<dbReference type="AlphaFoldDB" id="A0A835Z1Q6"/>
<keyword evidence="3" id="KW-0371">Homeobox</keyword>
<keyword evidence="4" id="KW-1185">Reference proteome</keyword>
<dbReference type="InterPro" id="IPR009057">
    <property type="entry name" value="Homeodomain-like_sf"/>
</dbReference>
<organism evidence="3 4">
    <name type="scientific">Tribonema minus</name>
    <dbReference type="NCBI Taxonomy" id="303371"/>
    <lineage>
        <taxon>Eukaryota</taxon>
        <taxon>Sar</taxon>
        <taxon>Stramenopiles</taxon>
        <taxon>Ochrophyta</taxon>
        <taxon>PX clade</taxon>
        <taxon>Xanthophyceae</taxon>
        <taxon>Tribonematales</taxon>
        <taxon>Tribonemataceae</taxon>
        <taxon>Tribonema</taxon>
    </lineage>
</organism>
<protein>
    <submittedName>
        <fullName evidence="3">Homeodomain-like protein</fullName>
    </submittedName>
</protein>
<dbReference type="Pfam" id="PF00249">
    <property type="entry name" value="Myb_DNA-binding"/>
    <property type="match status" value="2"/>
</dbReference>
<feature type="non-terminal residue" evidence="3">
    <location>
        <position position="1"/>
    </location>
</feature>
<dbReference type="GO" id="GO:0000978">
    <property type="term" value="F:RNA polymerase II cis-regulatory region sequence-specific DNA binding"/>
    <property type="evidence" value="ECO:0007669"/>
    <property type="project" value="TreeGrafter"/>
</dbReference>
<dbReference type="OrthoDB" id="2143914at2759"/>